<keyword evidence="2" id="KW-0813">Transport</keyword>
<evidence type="ECO:0000256" key="7">
    <source>
        <dbReference type="SAM" id="Phobius"/>
    </source>
</evidence>
<dbReference type="PANTHER" id="PTHR11328:SF36">
    <property type="entry name" value="MELIBIOSE PERMEASE"/>
    <property type="match status" value="1"/>
</dbReference>
<evidence type="ECO:0000313" key="9">
    <source>
        <dbReference type="EMBL" id="RVT60898.1"/>
    </source>
</evidence>
<dbReference type="InterPro" id="IPR001927">
    <property type="entry name" value="Na/Gal_symport"/>
</dbReference>
<evidence type="ECO:0000259" key="8">
    <source>
        <dbReference type="PROSITE" id="PS50850"/>
    </source>
</evidence>
<dbReference type="AlphaFoldDB" id="A0A437K988"/>
<feature type="transmembrane region" description="Helical" evidence="7">
    <location>
        <begin position="232"/>
        <end position="257"/>
    </location>
</feature>
<gene>
    <name evidence="9" type="ORF">EM808_16920</name>
</gene>
<comment type="caution">
    <text evidence="9">The sequence shown here is derived from an EMBL/GenBank/DDBJ whole genome shotgun (WGS) entry which is preliminary data.</text>
</comment>
<dbReference type="GO" id="GO:0006814">
    <property type="term" value="P:sodium ion transport"/>
    <property type="evidence" value="ECO:0007669"/>
    <property type="project" value="InterPro"/>
</dbReference>
<dbReference type="GO" id="GO:0008643">
    <property type="term" value="P:carbohydrate transport"/>
    <property type="evidence" value="ECO:0007669"/>
    <property type="project" value="InterPro"/>
</dbReference>
<evidence type="ECO:0000256" key="3">
    <source>
        <dbReference type="ARBA" id="ARBA00022692"/>
    </source>
</evidence>
<protein>
    <submittedName>
        <fullName evidence="9">MFS transporter</fullName>
    </submittedName>
</protein>
<dbReference type="NCBIfam" id="TIGR00792">
    <property type="entry name" value="gph"/>
    <property type="match status" value="1"/>
</dbReference>
<feature type="transmembrane region" description="Helical" evidence="7">
    <location>
        <begin position="297"/>
        <end position="315"/>
    </location>
</feature>
<reference evidence="9 10" key="1">
    <citation type="submission" date="2019-01" db="EMBL/GenBank/DDBJ databases">
        <title>Bacillus sp. M5HDSG1-1, whole genome shotgun sequence.</title>
        <authorList>
            <person name="Tuo L."/>
        </authorList>
    </citation>
    <scope>NUCLEOTIDE SEQUENCE [LARGE SCALE GENOMIC DNA]</scope>
    <source>
        <strain evidence="9 10">M5HDSG1-1</strain>
    </source>
</reference>
<keyword evidence="5 7" id="KW-1133">Transmembrane helix</keyword>
<evidence type="ECO:0000256" key="1">
    <source>
        <dbReference type="ARBA" id="ARBA00004651"/>
    </source>
</evidence>
<keyword evidence="3 7" id="KW-0812">Transmembrane</keyword>
<evidence type="ECO:0000256" key="4">
    <source>
        <dbReference type="ARBA" id="ARBA00022847"/>
    </source>
</evidence>
<feature type="domain" description="Major facilitator superfamily (MFS) profile" evidence="8">
    <location>
        <begin position="1"/>
        <end position="426"/>
    </location>
</feature>
<feature type="transmembrane region" description="Helical" evidence="7">
    <location>
        <begin position="112"/>
        <end position="135"/>
    </location>
</feature>
<dbReference type="CDD" id="cd17332">
    <property type="entry name" value="MFS_MelB_like"/>
    <property type="match status" value="1"/>
</dbReference>
<dbReference type="InterPro" id="IPR039672">
    <property type="entry name" value="MFS_2"/>
</dbReference>
<feature type="transmembrane region" description="Helical" evidence="7">
    <location>
        <begin position="269"/>
        <end position="288"/>
    </location>
</feature>
<dbReference type="InterPro" id="IPR036259">
    <property type="entry name" value="MFS_trans_sf"/>
</dbReference>
<evidence type="ECO:0000256" key="2">
    <source>
        <dbReference type="ARBA" id="ARBA00022448"/>
    </source>
</evidence>
<keyword evidence="6 7" id="KW-0472">Membrane</keyword>
<feature type="transmembrane region" description="Helical" evidence="7">
    <location>
        <begin position="155"/>
        <end position="172"/>
    </location>
</feature>
<dbReference type="InterPro" id="IPR020846">
    <property type="entry name" value="MFS_dom"/>
</dbReference>
<dbReference type="GO" id="GO:0005886">
    <property type="term" value="C:plasma membrane"/>
    <property type="evidence" value="ECO:0007669"/>
    <property type="project" value="UniProtKB-SubCell"/>
</dbReference>
<comment type="subcellular location">
    <subcellularLocation>
        <location evidence="1">Cell membrane</location>
        <topology evidence="1">Multi-pass membrane protein</topology>
    </subcellularLocation>
</comment>
<dbReference type="Gene3D" id="1.20.1250.20">
    <property type="entry name" value="MFS general substrate transporter like domains"/>
    <property type="match status" value="2"/>
</dbReference>
<feature type="transmembrane region" description="Helical" evidence="7">
    <location>
        <begin position="407"/>
        <end position="429"/>
    </location>
</feature>
<accession>A0A437K988</accession>
<dbReference type="GO" id="GO:0015293">
    <property type="term" value="F:symporter activity"/>
    <property type="evidence" value="ECO:0007669"/>
    <property type="project" value="UniProtKB-KW"/>
</dbReference>
<dbReference type="EMBL" id="RZTZ01000006">
    <property type="protein sequence ID" value="RVT60898.1"/>
    <property type="molecule type" value="Genomic_DNA"/>
</dbReference>
<evidence type="ECO:0000256" key="5">
    <source>
        <dbReference type="ARBA" id="ARBA00022989"/>
    </source>
</evidence>
<dbReference type="PROSITE" id="PS50850">
    <property type="entry name" value="MFS"/>
    <property type="match status" value="1"/>
</dbReference>
<organism evidence="9 10">
    <name type="scientific">Niallia taxi</name>
    <dbReference type="NCBI Taxonomy" id="2499688"/>
    <lineage>
        <taxon>Bacteria</taxon>
        <taxon>Bacillati</taxon>
        <taxon>Bacillota</taxon>
        <taxon>Bacilli</taxon>
        <taxon>Bacillales</taxon>
        <taxon>Bacillaceae</taxon>
        <taxon>Niallia</taxon>
    </lineage>
</organism>
<feature type="transmembrane region" description="Helical" evidence="7">
    <location>
        <begin position="365"/>
        <end position="387"/>
    </location>
</feature>
<keyword evidence="4" id="KW-0769">Symport</keyword>
<feature type="transmembrane region" description="Helical" evidence="7">
    <location>
        <begin position="321"/>
        <end position="344"/>
    </location>
</feature>
<dbReference type="SUPFAM" id="SSF103473">
    <property type="entry name" value="MFS general substrate transporter"/>
    <property type="match status" value="1"/>
</dbReference>
<proteinExistence type="predicted"/>
<feature type="transmembrane region" description="Helical" evidence="7">
    <location>
        <begin position="184"/>
        <end position="204"/>
    </location>
</feature>
<feature type="transmembrane region" description="Helical" evidence="7">
    <location>
        <begin position="81"/>
        <end position="100"/>
    </location>
</feature>
<name>A0A437K988_9BACI</name>
<dbReference type="Pfam" id="PF13347">
    <property type="entry name" value="MFS_2"/>
    <property type="match status" value="1"/>
</dbReference>
<dbReference type="Proteomes" id="UP000288024">
    <property type="component" value="Unassembled WGS sequence"/>
</dbReference>
<feature type="transmembrane region" description="Helical" evidence="7">
    <location>
        <begin position="30"/>
        <end position="60"/>
    </location>
</feature>
<evidence type="ECO:0000256" key="6">
    <source>
        <dbReference type="ARBA" id="ARBA00023136"/>
    </source>
</evidence>
<sequence length="452" mass="50153">MLGGDKVLNFRQKLFFGTGSLGKDLFNGIISAYLIIFYTDVFGLTASLAGLVLLITKLVDGVSNPLIGMMVDRTNTRFGKFRPYFLIVPIPFAVFTILTFTAPDMSEGMKFVYALITYNLAGICFTIYDVAYWGVVPSLSKDTKVRTELISFGRVFTAVGGLIVSTFALPVIHYFGKGDDQTGYFYLAVIVAVLGAIFSFFTFFNTKEQYKRKTEPPTLKEYFKVILNNKGVLSVVTVVLSYGLCFGLQNAVGLYYLTYYMKKPELIPIYMFLTLGAKVIGSIFAPVFTKKWGNKRITVSSFIGIMVFSLIMFFAPIQYPAVYFILAVLVSFFIGLVLVSMTALMADLADYTEFKTGKRSDGVLFSLNALSIQIGFAVSAGVAGLLLDSTGYVPNQEIQNNATFLCINIMRTVGPGFVCLLALFMIKYYPINSNKEMEKIYSELEKKNKAAV</sequence>
<dbReference type="PANTHER" id="PTHR11328">
    <property type="entry name" value="MAJOR FACILITATOR SUPERFAMILY DOMAIN-CONTAINING PROTEIN"/>
    <property type="match status" value="1"/>
</dbReference>
<keyword evidence="10" id="KW-1185">Reference proteome</keyword>
<evidence type="ECO:0000313" key="10">
    <source>
        <dbReference type="Proteomes" id="UP000288024"/>
    </source>
</evidence>